<dbReference type="OrthoDB" id="294952at2"/>
<dbReference type="KEGG" id="uli:ETAA1_09640"/>
<evidence type="ECO:0000256" key="1">
    <source>
        <dbReference type="SAM" id="SignalP"/>
    </source>
</evidence>
<accession>A0A517XNH9</accession>
<dbReference type="InterPro" id="IPR024311">
    <property type="entry name" value="Lipocalin-like"/>
</dbReference>
<gene>
    <name evidence="3" type="ORF">ETAA1_09640</name>
</gene>
<proteinExistence type="predicted"/>
<dbReference type="AlphaFoldDB" id="A0A517XNH9"/>
<dbReference type="RefSeq" id="WP_145234771.1">
    <property type="nucleotide sequence ID" value="NZ_CP036273.1"/>
</dbReference>
<dbReference type="EMBL" id="CP036273">
    <property type="protein sequence ID" value="QDU19061.1"/>
    <property type="molecule type" value="Genomic_DNA"/>
</dbReference>
<feature type="chain" id="PRO_5021842380" description="Lipocalin-like domain-containing protein" evidence="1">
    <location>
        <begin position="26"/>
        <end position="121"/>
    </location>
</feature>
<feature type="signal peptide" evidence="1">
    <location>
        <begin position="1"/>
        <end position="25"/>
    </location>
</feature>
<evidence type="ECO:0000313" key="3">
    <source>
        <dbReference type="EMBL" id="QDU19061.1"/>
    </source>
</evidence>
<reference evidence="3 4" key="1">
    <citation type="submission" date="2019-02" db="EMBL/GenBank/DDBJ databases">
        <title>Deep-cultivation of Planctomycetes and their phenomic and genomic characterization uncovers novel biology.</title>
        <authorList>
            <person name="Wiegand S."/>
            <person name="Jogler M."/>
            <person name="Boedeker C."/>
            <person name="Pinto D."/>
            <person name="Vollmers J."/>
            <person name="Rivas-Marin E."/>
            <person name="Kohn T."/>
            <person name="Peeters S.H."/>
            <person name="Heuer A."/>
            <person name="Rast P."/>
            <person name="Oberbeckmann S."/>
            <person name="Bunk B."/>
            <person name="Jeske O."/>
            <person name="Meyerdierks A."/>
            <person name="Storesund J.E."/>
            <person name="Kallscheuer N."/>
            <person name="Luecker S."/>
            <person name="Lage O.M."/>
            <person name="Pohl T."/>
            <person name="Merkel B.J."/>
            <person name="Hornburger P."/>
            <person name="Mueller R.-W."/>
            <person name="Bruemmer F."/>
            <person name="Labrenz M."/>
            <person name="Spormann A.M."/>
            <person name="Op den Camp H."/>
            <person name="Overmann J."/>
            <person name="Amann R."/>
            <person name="Jetten M.S.M."/>
            <person name="Mascher T."/>
            <person name="Medema M.H."/>
            <person name="Devos D.P."/>
            <person name="Kaster A.-K."/>
            <person name="Ovreas L."/>
            <person name="Rohde M."/>
            <person name="Galperin M.Y."/>
            <person name="Jogler C."/>
        </authorList>
    </citation>
    <scope>NUCLEOTIDE SEQUENCE [LARGE SCALE GENOMIC DNA]</scope>
    <source>
        <strain evidence="3 4">ETA_A1</strain>
    </source>
</reference>
<keyword evidence="4" id="KW-1185">Reference proteome</keyword>
<organism evidence="3 4">
    <name type="scientific">Urbifossiella limnaea</name>
    <dbReference type="NCBI Taxonomy" id="2528023"/>
    <lineage>
        <taxon>Bacteria</taxon>
        <taxon>Pseudomonadati</taxon>
        <taxon>Planctomycetota</taxon>
        <taxon>Planctomycetia</taxon>
        <taxon>Gemmatales</taxon>
        <taxon>Gemmataceae</taxon>
        <taxon>Urbifossiella</taxon>
    </lineage>
</organism>
<protein>
    <recommendedName>
        <fullName evidence="2">Lipocalin-like domain-containing protein</fullName>
    </recommendedName>
</protein>
<dbReference type="Proteomes" id="UP000319576">
    <property type="component" value="Chromosome"/>
</dbReference>
<sequence precursor="true">MMRLSAFGVGLAVVLVLGGTARTRAQDEPTKIVGVWEVTKAGDLPLGSTIEFAKDGKFTVKVKGEKDEVGTGTYAVAKTKLTVKLKFGDASFEQSAEIKKLTATELHLLGDDNKTEEFKRK</sequence>
<evidence type="ECO:0000313" key="4">
    <source>
        <dbReference type="Proteomes" id="UP000319576"/>
    </source>
</evidence>
<keyword evidence="1" id="KW-0732">Signal</keyword>
<name>A0A517XNH9_9BACT</name>
<evidence type="ECO:0000259" key="2">
    <source>
        <dbReference type="Pfam" id="PF13648"/>
    </source>
</evidence>
<feature type="domain" description="Lipocalin-like" evidence="2">
    <location>
        <begin position="32"/>
        <end position="108"/>
    </location>
</feature>
<dbReference type="Pfam" id="PF13648">
    <property type="entry name" value="Lipocalin_4"/>
    <property type="match status" value="1"/>
</dbReference>